<dbReference type="RefSeq" id="XP_003666900.1">
    <property type="nucleotide sequence ID" value="XM_003666852.1"/>
</dbReference>
<feature type="compositionally biased region" description="Basic and acidic residues" evidence="1">
    <location>
        <begin position="274"/>
        <end position="285"/>
    </location>
</feature>
<feature type="region of interest" description="Disordered" evidence="1">
    <location>
        <begin position="49"/>
        <end position="87"/>
    </location>
</feature>
<gene>
    <name evidence="3" type="ORF">MYCTH_2312033</name>
</gene>
<dbReference type="GeneID" id="11507263"/>
<dbReference type="Proteomes" id="UP000007322">
    <property type="component" value="Chromosome 7"/>
</dbReference>
<dbReference type="VEuPathDB" id="FungiDB:MYCTH_2312033"/>
<dbReference type="HOGENOM" id="CLU_061830_0_0_1"/>
<accession>G2QPZ2</accession>
<keyword evidence="2" id="KW-0812">Transmembrane</keyword>
<dbReference type="InParanoid" id="G2QPZ2"/>
<evidence type="ECO:0000256" key="1">
    <source>
        <dbReference type="SAM" id="MobiDB-lite"/>
    </source>
</evidence>
<reference evidence="3 4" key="1">
    <citation type="journal article" date="2011" name="Nat. Biotechnol.">
        <title>Comparative genomic analysis of the thermophilic biomass-degrading fungi Myceliophthora thermophila and Thielavia terrestris.</title>
        <authorList>
            <person name="Berka R.M."/>
            <person name="Grigoriev I.V."/>
            <person name="Otillar R."/>
            <person name="Salamov A."/>
            <person name="Grimwood J."/>
            <person name="Reid I."/>
            <person name="Ishmael N."/>
            <person name="John T."/>
            <person name="Darmond C."/>
            <person name="Moisan M.-C."/>
            <person name="Henrissat B."/>
            <person name="Coutinho P.M."/>
            <person name="Lombard V."/>
            <person name="Natvig D.O."/>
            <person name="Lindquist E."/>
            <person name="Schmutz J."/>
            <person name="Lucas S."/>
            <person name="Harris P."/>
            <person name="Powlowski J."/>
            <person name="Bellemare A."/>
            <person name="Taylor D."/>
            <person name="Butler G."/>
            <person name="de Vries R.P."/>
            <person name="Allijn I.E."/>
            <person name="van den Brink J."/>
            <person name="Ushinsky S."/>
            <person name="Storms R."/>
            <person name="Powell A.J."/>
            <person name="Paulsen I.T."/>
            <person name="Elbourne L.D.H."/>
            <person name="Baker S.E."/>
            <person name="Magnuson J."/>
            <person name="LaBoissiere S."/>
            <person name="Clutterbuck A.J."/>
            <person name="Martinez D."/>
            <person name="Wogulis M."/>
            <person name="de Leon A.L."/>
            <person name="Rey M.W."/>
            <person name="Tsang A."/>
        </authorList>
    </citation>
    <scope>NUCLEOTIDE SEQUENCE [LARGE SCALE GENOMIC DNA]</scope>
    <source>
        <strain evidence="4">ATCC 42464 / BCRC 31852 / DSM 1799</strain>
    </source>
</reference>
<evidence type="ECO:0000313" key="3">
    <source>
        <dbReference type="EMBL" id="AEO61655.1"/>
    </source>
</evidence>
<keyword evidence="2" id="KW-0472">Membrane</keyword>
<keyword evidence="2" id="KW-1133">Transmembrane helix</keyword>
<dbReference type="OrthoDB" id="5397827at2759"/>
<feature type="transmembrane region" description="Helical" evidence="2">
    <location>
        <begin position="127"/>
        <end position="149"/>
    </location>
</feature>
<dbReference type="eggNOG" id="ENOG502S0PN">
    <property type="taxonomic scope" value="Eukaryota"/>
</dbReference>
<proteinExistence type="predicted"/>
<organism evidence="3 4">
    <name type="scientific">Thermothelomyces thermophilus (strain ATCC 42464 / BCRC 31852 / DSM 1799)</name>
    <name type="common">Sporotrichum thermophile</name>
    <dbReference type="NCBI Taxonomy" id="573729"/>
    <lineage>
        <taxon>Eukaryota</taxon>
        <taxon>Fungi</taxon>
        <taxon>Dikarya</taxon>
        <taxon>Ascomycota</taxon>
        <taxon>Pezizomycotina</taxon>
        <taxon>Sordariomycetes</taxon>
        <taxon>Sordariomycetidae</taxon>
        <taxon>Sordariales</taxon>
        <taxon>Chaetomiaceae</taxon>
        <taxon>Thermothelomyces</taxon>
    </lineage>
</organism>
<feature type="region of interest" description="Disordered" evidence="1">
    <location>
        <begin position="229"/>
        <end position="285"/>
    </location>
</feature>
<dbReference type="EMBL" id="CP003008">
    <property type="protein sequence ID" value="AEO61655.1"/>
    <property type="molecule type" value="Genomic_DNA"/>
</dbReference>
<keyword evidence="4" id="KW-1185">Reference proteome</keyword>
<protein>
    <submittedName>
        <fullName evidence="3">Uncharacterized protein</fullName>
    </submittedName>
</protein>
<evidence type="ECO:0000256" key="2">
    <source>
        <dbReference type="SAM" id="Phobius"/>
    </source>
</evidence>
<dbReference type="AlphaFoldDB" id="G2QPZ2"/>
<sequence>MTPAPAAPIIPRFLLPQTGLIWRRAAPAASAPASVSTRSRVFLRLARNSSSSSSSSNAGTPSGQRVLAKPERFNPPSHGSRLPKKSIPRHYGGDLSFEEASAQASRDYPGLPPPPNTFAHWFLHSRWIHVVITVGTLTGLAIYTFALSFQRTSPFADMLPPASEYLYHPIGSVRVLIEVLRLHEAHKAERINEKRRRNVEDVAKRAAYRKAHGLPDEMGLFNQPMAKIRTAEDGGGGSDAAQKEVEAAAPVEEEAPVEASGHGDAGEGGVDGPKGSEVKRLTEEERKAVVEKTKGKWLGIF</sequence>
<dbReference type="KEGG" id="mtm:MYCTH_2312033"/>
<name>G2QPZ2_THET4</name>
<evidence type="ECO:0000313" key="4">
    <source>
        <dbReference type="Proteomes" id="UP000007322"/>
    </source>
</evidence>
<dbReference type="OMA" id="WIHIWIA"/>
<dbReference type="STRING" id="573729.G2QPZ2"/>